<comment type="caution">
    <text evidence="8">The sequence shown here is derived from an EMBL/GenBank/DDBJ whole genome shotgun (WGS) entry which is preliminary data.</text>
</comment>
<accession>A0A9P8VXZ1</accession>
<keyword evidence="2 6" id="KW-0812">Transmembrane</keyword>
<feature type="region of interest" description="Disordered" evidence="5">
    <location>
        <begin position="215"/>
        <end position="350"/>
    </location>
</feature>
<feature type="compositionally biased region" description="Pro residues" evidence="5">
    <location>
        <begin position="334"/>
        <end position="350"/>
    </location>
</feature>
<dbReference type="GO" id="GO:0016020">
    <property type="term" value="C:membrane"/>
    <property type="evidence" value="ECO:0007669"/>
    <property type="project" value="UniProtKB-SubCell"/>
</dbReference>
<feature type="compositionally biased region" description="Polar residues" evidence="5">
    <location>
        <begin position="310"/>
        <end position="323"/>
    </location>
</feature>
<evidence type="ECO:0000313" key="8">
    <source>
        <dbReference type="EMBL" id="KAH6884537.1"/>
    </source>
</evidence>
<keyword evidence="3 6" id="KW-1133">Transmembrane helix</keyword>
<evidence type="ECO:0000313" key="9">
    <source>
        <dbReference type="Proteomes" id="UP000777438"/>
    </source>
</evidence>
<dbReference type="PANTHER" id="PTHR37451">
    <property type="entry name" value="MARVEL DOMAIN"/>
    <property type="match status" value="1"/>
</dbReference>
<feature type="transmembrane region" description="Helical" evidence="6">
    <location>
        <begin position="22"/>
        <end position="44"/>
    </location>
</feature>
<organism evidence="8 9">
    <name type="scientific">Thelonectria olida</name>
    <dbReference type="NCBI Taxonomy" id="1576542"/>
    <lineage>
        <taxon>Eukaryota</taxon>
        <taxon>Fungi</taxon>
        <taxon>Dikarya</taxon>
        <taxon>Ascomycota</taxon>
        <taxon>Pezizomycotina</taxon>
        <taxon>Sordariomycetes</taxon>
        <taxon>Hypocreomycetidae</taxon>
        <taxon>Hypocreales</taxon>
        <taxon>Nectriaceae</taxon>
        <taxon>Thelonectria</taxon>
    </lineage>
</organism>
<keyword evidence="4 6" id="KW-0472">Membrane</keyword>
<evidence type="ECO:0000256" key="1">
    <source>
        <dbReference type="ARBA" id="ARBA00004141"/>
    </source>
</evidence>
<dbReference type="Proteomes" id="UP000777438">
    <property type="component" value="Unassembled WGS sequence"/>
</dbReference>
<evidence type="ECO:0000256" key="4">
    <source>
        <dbReference type="ARBA" id="ARBA00023136"/>
    </source>
</evidence>
<dbReference type="AlphaFoldDB" id="A0A9P8VXZ1"/>
<proteinExistence type="predicted"/>
<dbReference type="InterPro" id="IPR008253">
    <property type="entry name" value="Marvel"/>
</dbReference>
<evidence type="ECO:0000256" key="5">
    <source>
        <dbReference type="SAM" id="MobiDB-lite"/>
    </source>
</evidence>
<dbReference type="EMBL" id="JAGPYM010000020">
    <property type="protein sequence ID" value="KAH6884537.1"/>
    <property type="molecule type" value="Genomic_DNA"/>
</dbReference>
<dbReference type="PANTHER" id="PTHR37451:SF4">
    <property type="entry name" value="MARVEL DOMAIN-CONTAINING PROTEIN"/>
    <property type="match status" value="1"/>
</dbReference>
<name>A0A9P8VXZ1_9HYPO</name>
<gene>
    <name evidence="8" type="ORF">B0T10DRAFT_564568</name>
</gene>
<dbReference type="OrthoDB" id="5241662at2759"/>
<feature type="compositionally biased region" description="Low complexity" evidence="5">
    <location>
        <begin position="217"/>
        <end position="269"/>
    </location>
</feature>
<keyword evidence="9" id="KW-1185">Reference proteome</keyword>
<evidence type="ECO:0000259" key="7">
    <source>
        <dbReference type="Pfam" id="PF01284"/>
    </source>
</evidence>
<evidence type="ECO:0000256" key="3">
    <source>
        <dbReference type="ARBA" id="ARBA00022989"/>
    </source>
</evidence>
<feature type="compositionally biased region" description="Pro residues" evidence="5">
    <location>
        <begin position="271"/>
        <end position="283"/>
    </location>
</feature>
<reference evidence="8 9" key="1">
    <citation type="journal article" date="2021" name="Nat. Commun.">
        <title>Genetic determinants of endophytism in the Arabidopsis root mycobiome.</title>
        <authorList>
            <person name="Mesny F."/>
            <person name="Miyauchi S."/>
            <person name="Thiergart T."/>
            <person name="Pickel B."/>
            <person name="Atanasova L."/>
            <person name="Karlsson M."/>
            <person name="Huettel B."/>
            <person name="Barry K.W."/>
            <person name="Haridas S."/>
            <person name="Chen C."/>
            <person name="Bauer D."/>
            <person name="Andreopoulos W."/>
            <person name="Pangilinan J."/>
            <person name="LaButti K."/>
            <person name="Riley R."/>
            <person name="Lipzen A."/>
            <person name="Clum A."/>
            <person name="Drula E."/>
            <person name="Henrissat B."/>
            <person name="Kohler A."/>
            <person name="Grigoriev I.V."/>
            <person name="Martin F.M."/>
            <person name="Hacquard S."/>
        </authorList>
    </citation>
    <scope>NUCLEOTIDE SEQUENCE [LARGE SCALE GENOMIC DNA]</scope>
    <source>
        <strain evidence="8 9">MPI-CAGE-CH-0241</strain>
    </source>
</reference>
<evidence type="ECO:0000256" key="2">
    <source>
        <dbReference type="ARBA" id="ARBA00022692"/>
    </source>
</evidence>
<protein>
    <submittedName>
        <fullName evidence="8">G-protein coupled receptor protein</fullName>
    </submittedName>
</protein>
<evidence type="ECO:0000256" key="6">
    <source>
        <dbReference type="SAM" id="Phobius"/>
    </source>
</evidence>
<feature type="domain" description="MARVEL" evidence="7">
    <location>
        <begin position="24"/>
        <end position="144"/>
    </location>
</feature>
<comment type="subcellular location">
    <subcellularLocation>
        <location evidence="1">Membrane</location>
        <topology evidence="1">Multi-pass membrane protein</topology>
    </subcellularLocation>
</comment>
<feature type="compositionally biased region" description="Low complexity" evidence="5">
    <location>
        <begin position="284"/>
        <end position="309"/>
    </location>
</feature>
<dbReference type="Pfam" id="PF01284">
    <property type="entry name" value="MARVEL"/>
    <property type="match status" value="1"/>
</dbReference>
<sequence>MEQPHQQTHEKGPHDHVLESPLWVTIIRGFQILLSIIILGLCAALMHDAYLDEEGFSLAVSLLTWLGVGYIVLTEKIVGFRGAYHIIAVVVVDSLLVVLWLAAFASMAAKRAAYVVPVTVNGCVDDGSLVDSKTCYRRRAIEQMMKRDVILFKSGLAMTAAIAGLGALMWLLFCACLVWEIIGFVQGRKQGRFAMSSSPTTTTPNNNYQMESKIAESQPMSPQSYPSQTQNQPFQDVSQGQFQQQQQVPPQNQQAPYQQTQSPYQQGQAVYPPPTQSPSPFPPQQQQQNFNQYPPQQQQQQYQQPIQPQMTGQSHTVSTTYSSELDGHQYPPSAVSPPPQHYQQPYPPQQ</sequence>
<feature type="transmembrane region" description="Helical" evidence="6">
    <location>
        <begin position="85"/>
        <end position="105"/>
    </location>
</feature>
<feature type="transmembrane region" description="Helical" evidence="6">
    <location>
        <begin position="149"/>
        <end position="173"/>
    </location>
</feature>
<keyword evidence="8" id="KW-0675">Receptor</keyword>
<feature type="transmembrane region" description="Helical" evidence="6">
    <location>
        <begin position="56"/>
        <end position="73"/>
    </location>
</feature>